<dbReference type="SUPFAM" id="SSF53223">
    <property type="entry name" value="Aminoacid dehydrogenase-like, N-terminal domain"/>
    <property type="match status" value="1"/>
</dbReference>
<reference evidence="4 5" key="1">
    <citation type="journal article" date="2014" name="Genome Announc.">
        <title>Draft Genome Sequences of Marine Flavobacterium Algibacter lectus Strains SS8 and NR4.</title>
        <authorList>
            <person name="Takatani N."/>
            <person name="Nakanishi M."/>
            <person name="Meirelles P."/>
            <person name="Mino S."/>
            <person name="Suda W."/>
            <person name="Oshima K."/>
            <person name="Hattori M."/>
            <person name="Ohkuma M."/>
            <person name="Hosokawa M."/>
            <person name="Miyashita K."/>
            <person name="Thompson F.L."/>
            <person name="Niwa A."/>
            <person name="Sawabe T."/>
            <person name="Sawabe T."/>
        </authorList>
    </citation>
    <scope>NUCLEOTIDE SEQUENCE [LARGE SCALE GENOMIC DNA]</scope>
    <source>
        <strain evidence="5">JCM19274</strain>
    </source>
</reference>
<dbReference type="InterPro" id="IPR006097">
    <property type="entry name" value="Glu/Leu/Phe/Val/Trp_DH_dimer"/>
</dbReference>
<keyword evidence="2" id="KW-0560">Oxidoreductase</keyword>
<evidence type="ECO:0000256" key="2">
    <source>
        <dbReference type="ARBA" id="ARBA00023002"/>
    </source>
</evidence>
<dbReference type="GO" id="GO:0004352">
    <property type="term" value="F:glutamate dehydrogenase (NAD+) activity"/>
    <property type="evidence" value="ECO:0007669"/>
    <property type="project" value="TreeGrafter"/>
</dbReference>
<sequence>MKALLKKYEDKAPEIVFNWKDSETEAEGWVVINSLRGGAAGGGTRMRKGLDMNEVLSLAKTMEIKFTVSGPAIGGAKSGINFDPKDPRKKGVLERWYAVVSPLLKSYYGTGGDLNVDEIHEVIPITEQSGVWHPQEGVFNGHFKPTEADKINRIGQLRQGGVIKVIENPDFSPSVSRKYTIADMITGFGVAEAVKQYYTIYGGSVKGKRAVIQGFGNVGAAAAFYLSQMGAKVVGIIDIAGGLINEEGFTFEEITKLFLAKTGNTLEAENLIPFETINQDIWKLQTEIFAPCAASRLITQNQIDEMINSGLEVISCGG</sequence>
<dbReference type="Proteomes" id="UP000029643">
    <property type="component" value="Unassembled WGS sequence"/>
</dbReference>
<evidence type="ECO:0000256" key="1">
    <source>
        <dbReference type="ARBA" id="ARBA00006382"/>
    </source>
</evidence>
<gene>
    <name evidence="4" type="ORF">JCM19274_1541</name>
</gene>
<dbReference type="AlphaFoldDB" id="A0A090WUW2"/>
<dbReference type="Gene3D" id="3.40.50.10860">
    <property type="entry name" value="Leucine Dehydrogenase, chain A, domain 1"/>
    <property type="match status" value="1"/>
</dbReference>
<comment type="similarity">
    <text evidence="1">Belongs to the Glu/Leu/Phe/Val dehydrogenases family.</text>
</comment>
<dbReference type="Pfam" id="PF02812">
    <property type="entry name" value="ELFV_dehydrog_N"/>
    <property type="match status" value="1"/>
</dbReference>
<dbReference type="EMBL" id="BBNU01000012">
    <property type="protein sequence ID" value="GAL80915.1"/>
    <property type="molecule type" value="Genomic_DNA"/>
</dbReference>
<evidence type="ECO:0000313" key="5">
    <source>
        <dbReference type="Proteomes" id="UP000029643"/>
    </source>
</evidence>
<dbReference type="SUPFAM" id="SSF51735">
    <property type="entry name" value="NAD(P)-binding Rossmann-fold domains"/>
    <property type="match status" value="1"/>
</dbReference>
<dbReference type="PANTHER" id="PTHR11606:SF13">
    <property type="entry name" value="GLUTAMATE DEHYDROGENASE 1, MITOCHONDRIAL"/>
    <property type="match status" value="1"/>
</dbReference>
<name>A0A090WUW2_9FLAO</name>
<feature type="domain" description="Glutamate/phenylalanine/leucine/valine/L-tryptophan dehydrogenase C-terminal" evidence="3">
    <location>
        <begin position="182"/>
        <end position="318"/>
    </location>
</feature>
<proteinExistence type="inferred from homology"/>
<accession>A0A090WUW2</accession>
<evidence type="ECO:0000313" key="4">
    <source>
        <dbReference type="EMBL" id="GAL80915.1"/>
    </source>
</evidence>
<dbReference type="PANTHER" id="PTHR11606">
    <property type="entry name" value="GLUTAMATE DEHYDROGENASE"/>
    <property type="match status" value="1"/>
</dbReference>
<protein>
    <submittedName>
        <fullName evidence="4">Glu/leu/Phe/val dehydrogenase family protein</fullName>
    </submittedName>
</protein>
<dbReference type="SMART" id="SM00839">
    <property type="entry name" value="ELFV_dehydrog"/>
    <property type="match status" value="1"/>
</dbReference>
<organism evidence="4 5">
    <name type="scientific">Algibacter lectus</name>
    <dbReference type="NCBI Taxonomy" id="221126"/>
    <lineage>
        <taxon>Bacteria</taxon>
        <taxon>Pseudomonadati</taxon>
        <taxon>Bacteroidota</taxon>
        <taxon>Flavobacteriia</taxon>
        <taxon>Flavobacteriales</taxon>
        <taxon>Flavobacteriaceae</taxon>
        <taxon>Algibacter</taxon>
    </lineage>
</organism>
<dbReference type="Gene3D" id="3.40.50.720">
    <property type="entry name" value="NAD(P)-binding Rossmann-like Domain"/>
    <property type="match status" value="1"/>
</dbReference>
<dbReference type="GO" id="GO:0006538">
    <property type="term" value="P:L-glutamate catabolic process"/>
    <property type="evidence" value="ECO:0007669"/>
    <property type="project" value="TreeGrafter"/>
</dbReference>
<dbReference type="InterPro" id="IPR006096">
    <property type="entry name" value="Glu/Leu/Phe/Val/Trp_DH_C"/>
</dbReference>
<comment type="caution">
    <text evidence="4">The sequence shown here is derived from an EMBL/GenBank/DDBJ whole genome shotgun (WGS) entry which is preliminary data.</text>
</comment>
<dbReference type="Pfam" id="PF00208">
    <property type="entry name" value="ELFV_dehydrog"/>
    <property type="match status" value="1"/>
</dbReference>
<dbReference type="InterPro" id="IPR036291">
    <property type="entry name" value="NAD(P)-bd_dom_sf"/>
</dbReference>
<evidence type="ECO:0000259" key="3">
    <source>
        <dbReference type="SMART" id="SM00839"/>
    </source>
</evidence>
<dbReference type="STRING" id="221126.SAMN04489722_109153"/>
<dbReference type="InterPro" id="IPR046346">
    <property type="entry name" value="Aminoacid_DH-like_N_sf"/>
</dbReference>